<dbReference type="InterPro" id="IPR002295">
    <property type="entry name" value="N4/N6-MTase_EcoPI_Mod-like"/>
</dbReference>
<evidence type="ECO:0000256" key="6">
    <source>
        <dbReference type="ARBA" id="ARBA00047942"/>
    </source>
</evidence>
<dbReference type="EMBL" id="QGGB01000005">
    <property type="protein sequence ID" value="PWN06850.1"/>
    <property type="molecule type" value="Genomic_DNA"/>
</dbReference>
<dbReference type="Gene3D" id="3.40.50.150">
    <property type="entry name" value="Vaccinia Virus protein VP39"/>
    <property type="match status" value="1"/>
</dbReference>
<comment type="catalytic activity">
    <reaction evidence="6">
        <text>a 2'-deoxyadenosine in DNA + S-adenosyl-L-methionine = an N(6)-methyl-2'-deoxyadenosine in DNA + S-adenosyl-L-homocysteine + H(+)</text>
        <dbReference type="Rhea" id="RHEA:15197"/>
        <dbReference type="Rhea" id="RHEA-COMP:12418"/>
        <dbReference type="Rhea" id="RHEA-COMP:12419"/>
        <dbReference type="ChEBI" id="CHEBI:15378"/>
        <dbReference type="ChEBI" id="CHEBI:57856"/>
        <dbReference type="ChEBI" id="CHEBI:59789"/>
        <dbReference type="ChEBI" id="CHEBI:90615"/>
        <dbReference type="ChEBI" id="CHEBI:90616"/>
        <dbReference type="EC" id="2.1.1.72"/>
    </reaction>
</comment>
<keyword evidence="4" id="KW-0808">Transferase</keyword>
<keyword evidence="5" id="KW-0949">S-adenosyl-L-methionine</keyword>
<evidence type="ECO:0000256" key="1">
    <source>
        <dbReference type="ARBA" id="ARBA00006594"/>
    </source>
</evidence>
<dbReference type="GO" id="GO:0005737">
    <property type="term" value="C:cytoplasm"/>
    <property type="evidence" value="ECO:0007669"/>
    <property type="project" value="TreeGrafter"/>
</dbReference>
<dbReference type="AlphaFoldDB" id="A0A316TR08"/>
<proteinExistence type="inferred from homology"/>
<comment type="similarity">
    <text evidence="1">Belongs to the N(4)/N(6)-methyltransferase family.</text>
</comment>
<comment type="caution">
    <text evidence="9">The sequence shown here is derived from an EMBL/GenBank/DDBJ whole genome shotgun (WGS) entry which is preliminary data.</text>
</comment>
<feature type="compositionally biased region" description="Basic and acidic residues" evidence="7">
    <location>
        <begin position="11"/>
        <end position="20"/>
    </location>
</feature>
<feature type="domain" description="DNA methylase N-4/N-6" evidence="8">
    <location>
        <begin position="195"/>
        <end position="524"/>
    </location>
</feature>
<organism evidence="9 10">
    <name type="scientific">Rhodohalobacter mucosus</name>
    <dbReference type="NCBI Taxonomy" id="2079485"/>
    <lineage>
        <taxon>Bacteria</taxon>
        <taxon>Pseudomonadati</taxon>
        <taxon>Balneolota</taxon>
        <taxon>Balneolia</taxon>
        <taxon>Balneolales</taxon>
        <taxon>Balneolaceae</taxon>
        <taxon>Rhodohalobacter</taxon>
    </lineage>
</organism>
<dbReference type="GO" id="GO:0008170">
    <property type="term" value="F:N-methyltransferase activity"/>
    <property type="evidence" value="ECO:0007669"/>
    <property type="project" value="InterPro"/>
</dbReference>
<dbReference type="EC" id="2.1.1.72" evidence="2"/>
<name>A0A316TR08_9BACT</name>
<dbReference type="InterPro" id="IPR002052">
    <property type="entry name" value="DNA_methylase_N6_adenine_CS"/>
</dbReference>
<dbReference type="PRINTS" id="PR00506">
    <property type="entry name" value="D21N6MTFRASE"/>
</dbReference>
<dbReference type="InterPro" id="IPR029063">
    <property type="entry name" value="SAM-dependent_MTases_sf"/>
</dbReference>
<dbReference type="Pfam" id="PF01555">
    <property type="entry name" value="N6_N4_Mtase"/>
    <property type="match status" value="1"/>
</dbReference>
<keyword evidence="3" id="KW-0489">Methyltransferase</keyword>
<evidence type="ECO:0000256" key="2">
    <source>
        <dbReference type="ARBA" id="ARBA00011900"/>
    </source>
</evidence>
<sequence length="917" mass="105458">MAKSYRHSDKRAHIPSKEEAGYEDANPNVQKGKKKLQIPVNPVIERGRDPELFWMHKYNNDKEIALLLDAIAGSNDKEEIKELAAELREIVLNPDSGNERWKELLEVDIRSLYRYEHIAPEKLIKGLHRLVEEKQDQPDLFSTNELFGNALEKDELEKVSEYYKHNDGWSNRLIQGDSLLVMSSLLEREGMAGQVQMIYIDPPYGIKYGSNWQMKVNDRSMSYSDPDKDLSGEPEVIKAYRDTWELGIHSYLSYLKERLLAARELLKESGSCFVQISDENVHLVRNLMDEVFGSENFSSMIYYATTSGFTTNTLSRVGDYILWYGKNLKEIKYRQLFDELDLPVNDPNYRFIELKSGERRKMTKLERENPQNIPDGARIYRIGDPTSQGKASEDEPFEYKGEIYRPGNRHWTHTVKGLQNLVDKNLVVKTGNNLGLVRYFDNYKLKELSNNWLDTGTGGFNETKRYVVQTNAKVVKRCILMATDPGDLVLDPTCGSGTTAYVAEEWGRRWITIETSRIALNIAKTRLMTAAYPYYYLHSEVNINRGFKKDGSIKKEVTYKPELDQIQDIRQGFVYKEEPNVSMRQLAYDEPPDTETLYDKPLLDQDKLRVTGPFTVETLQNFEPVAPEQLEDKTNSDENGQRFEELVFEHLKSAGVKNGIKNEQAVFKRIESLADVWLNAEGFYDTEHGERKAYMHIGPKFGTVSKEAVNNAVKECRARGDADWLIILGFSFESDIQNQTHTTSMGTFEVTKVRMHDDLLQEGLLKKDKKAASFITIGEPDIKVSPLEEDTDKVQVEILGLDIYDPIKDQVKARNRKDIAYWMVDDDYDGSNFVVKQIFFCGGSKDEFKDWEKGLSDLAKQSQKRNAERTLKIEIDDEAFDRLYGFKSHLIKKKEGQKIAVRVVSQFGEESTKVVGV</sequence>
<dbReference type="GO" id="GO:0009007">
    <property type="term" value="F:site-specific DNA-methyltransferase (adenine-specific) activity"/>
    <property type="evidence" value="ECO:0007669"/>
    <property type="project" value="UniProtKB-EC"/>
</dbReference>
<evidence type="ECO:0000256" key="4">
    <source>
        <dbReference type="ARBA" id="ARBA00022679"/>
    </source>
</evidence>
<dbReference type="GO" id="GO:0032259">
    <property type="term" value="P:methylation"/>
    <property type="evidence" value="ECO:0007669"/>
    <property type="project" value="UniProtKB-KW"/>
</dbReference>
<gene>
    <name evidence="9" type="ORF">DDZ15_06130</name>
</gene>
<accession>A0A316TR08</accession>
<dbReference type="InterPro" id="IPR002941">
    <property type="entry name" value="DNA_methylase_N4/N6"/>
</dbReference>
<feature type="compositionally biased region" description="Basic residues" evidence="7">
    <location>
        <begin position="1"/>
        <end position="10"/>
    </location>
</feature>
<feature type="region of interest" description="Disordered" evidence="7">
    <location>
        <begin position="1"/>
        <end position="34"/>
    </location>
</feature>
<keyword evidence="10" id="KW-1185">Reference proteome</keyword>
<dbReference type="PANTHER" id="PTHR13370">
    <property type="entry name" value="RNA METHYLASE-RELATED"/>
    <property type="match status" value="1"/>
</dbReference>
<evidence type="ECO:0000256" key="5">
    <source>
        <dbReference type="ARBA" id="ARBA00022691"/>
    </source>
</evidence>
<dbReference type="SUPFAM" id="SSF53335">
    <property type="entry name" value="S-adenosyl-L-methionine-dependent methyltransferases"/>
    <property type="match status" value="1"/>
</dbReference>
<evidence type="ECO:0000256" key="7">
    <source>
        <dbReference type="SAM" id="MobiDB-lite"/>
    </source>
</evidence>
<evidence type="ECO:0000256" key="3">
    <source>
        <dbReference type="ARBA" id="ARBA00022603"/>
    </source>
</evidence>
<dbReference type="OrthoDB" id="1273118at2"/>
<evidence type="ECO:0000313" key="9">
    <source>
        <dbReference type="EMBL" id="PWN06850.1"/>
    </source>
</evidence>
<dbReference type="RefSeq" id="WP_109646180.1">
    <property type="nucleotide sequence ID" value="NZ_QGGB01000005.1"/>
</dbReference>
<evidence type="ECO:0000259" key="8">
    <source>
        <dbReference type="Pfam" id="PF01555"/>
    </source>
</evidence>
<evidence type="ECO:0000313" key="10">
    <source>
        <dbReference type="Proteomes" id="UP000245533"/>
    </source>
</evidence>
<dbReference type="Proteomes" id="UP000245533">
    <property type="component" value="Unassembled WGS sequence"/>
</dbReference>
<reference evidence="9 10" key="1">
    <citation type="submission" date="2018-05" db="EMBL/GenBank/DDBJ databases">
        <title>Rhodohalobacter halophilus gen. nov., sp. nov., a moderately halophilic member of the family Balneolaceae.</title>
        <authorList>
            <person name="Liu Z.-W."/>
        </authorList>
    </citation>
    <scope>NUCLEOTIDE SEQUENCE [LARGE SCALE GENOMIC DNA]</scope>
    <source>
        <strain evidence="9 10">8A47</strain>
    </source>
</reference>
<dbReference type="PANTHER" id="PTHR13370:SF16">
    <property type="entry name" value="SITE-SPECIFIC DNA-METHYLTRANSFERASE (ADENINE-SPECIFIC)"/>
    <property type="match status" value="1"/>
</dbReference>
<protein>
    <recommendedName>
        <fullName evidence="2">site-specific DNA-methyltransferase (adenine-specific)</fullName>
        <ecNumber evidence="2">2.1.1.72</ecNumber>
    </recommendedName>
</protein>
<dbReference type="GO" id="GO:0003677">
    <property type="term" value="F:DNA binding"/>
    <property type="evidence" value="ECO:0007669"/>
    <property type="project" value="InterPro"/>
</dbReference>
<dbReference type="PROSITE" id="PS00092">
    <property type="entry name" value="N6_MTASE"/>
    <property type="match status" value="1"/>
</dbReference>